<feature type="region of interest" description="Disordered" evidence="5">
    <location>
        <begin position="1"/>
        <end position="31"/>
    </location>
</feature>
<dbReference type="PANTHER" id="PTHR23501:SF33">
    <property type="entry name" value="MAJOR FACILITATOR SUPERFAMILY (MFS) PROFILE DOMAIN-CONTAINING PROTEIN"/>
    <property type="match status" value="1"/>
</dbReference>
<evidence type="ECO:0000313" key="8">
    <source>
        <dbReference type="Proteomes" id="UP001303373"/>
    </source>
</evidence>
<protein>
    <submittedName>
        <fullName evidence="7">Major facilitator superfamily transporter</fullName>
    </submittedName>
</protein>
<feature type="transmembrane region" description="Helical" evidence="6">
    <location>
        <begin position="262"/>
        <end position="282"/>
    </location>
</feature>
<evidence type="ECO:0000256" key="6">
    <source>
        <dbReference type="SAM" id="Phobius"/>
    </source>
</evidence>
<dbReference type="SUPFAM" id="SSF103473">
    <property type="entry name" value="MFS general substrate transporter"/>
    <property type="match status" value="1"/>
</dbReference>
<evidence type="ECO:0000256" key="1">
    <source>
        <dbReference type="ARBA" id="ARBA00004141"/>
    </source>
</evidence>
<dbReference type="AlphaFoldDB" id="A0AAQ3RD36"/>
<comment type="subcellular location">
    <subcellularLocation>
        <location evidence="1">Membrane</location>
        <topology evidence="1">Multi-pass membrane protein</topology>
    </subcellularLocation>
</comment>
<evidence type="ECO:0000256" key="3">
    <source>
        <dbReference type="ARBA" id="ARBA00022989"/>
    </source>
</evidence>
<dbReference type="PANTHER" id="PTHR23501">
    <property type="entry name" value="MAJOR FACILITATOR SUPERFAMILY"/>
    <property type="match status" value="1"/>
</dbReference>
<keyword evidence="2 6" id="KW-0812">Transmembrane</keyword>
<feature type="transmembrane region" description="Helical" evidence="6">
    <location>
        <begin position="64"/>
        <end position="81"/>
    </location>
</feature>
<feature type="transmembrane region" description="Helical" evidence="6">
    <location>
        <begin position="536"/>
        <end position="557"/>
    </location>
</feature>
<evidence type="ECO:0000256" key="2">
    <source>
        <dbReference type="ARBA" id="ARBA00022692"/>
    </source>
</evidence>
<dbReference type="EMBL" id="CP138586">
    <property type="protein sequence ID" value="WPH02263.1"/>
    <property type="molecule type" value="Genomic_DNA"/>
</dbReference>
<feature type="transmembrane region" description="Helical" evidence="6">
    <location>
        <begin position="368"/>
        <end position="388"/>
    </location>
</feature>
<keyword evidence="8" id="KW-1185">Reference proteome</keyword>
<dbReference type="GO" id="GO:0015174">
    <property type="term" value="F:basic amino acid transmembrane transporter activity"/>
    <property type="evidence" value="ECO:0007669"/>
    <property type="project" value="TreeGrafter"/>
</dbReference>
<accession>A0AAQ3RD36</accession>
<dbReference type="Gene3D" id="1.20.1250.20">
    <property type="entry name" value="MFS general substrate transporter like domains"/>
    <property type="match status" value="1"/>
</dbReference>
<organism evidence="7 8">
    <name type="scientific">Acrodontium crateriforme</name>
    <dbReference type="NCBI Taxonomy" id="150365"/>
    <lineage>
        <taxon>Eukaryota</taxon>
        <taxon>Fungi</taxon>
        <taxon>Dikarya</taxon>
        <taxon>Ascomycota</taxon>
        <taxon>Pezizomycotina</taxon>
        <taxon>Dothideomycetes</taxon>
        <taxon>Dothideomycetidae</taxon>
        <taxon>Mycosphaerellales</taxon>
        <taxon>Teratosphaeriaceae</taxon>
        <taxon>Acrodontium</taxon>
    </lineage>
</organism>
<gene>
    <name evidence="7" type="ORF">R9X50_00511900</name>
</gene>
<feature type="transmembrane region" description="Helical" evidence="6">
    <location>
        <begin position="294"/>
        <end position="313"/>
    </location>
</feature>
<keyword evidence="4 6" id="KW-0472">Membrane</keyword>
<keyword evidence="3 6" id="KW-1133">Transmembrane helix</keyword>
<dbReference type="Pfam" id="PF07690">
    <property type="entry name" value="MFS_1"/>
    <property type="match status" value="1"/>
</dbReference>
<feature type="region of interest" description="Disordered" evidence="5">
    <location>
        <begin position="36"/>
        <end position="55"/>
    </location>
</feature>
<feature type="transmembrane region" description="Helical" evidence="6">
    <location>
        <begin position="137"/>
        <end position="156"/>
    </location>
</feature>
<feature type="transmembrane region" description="Helical" evidence="6">
    <location>
        <begin position="423"/>
        <end position="449"/>
    </location>
</feature>
<evidence type="ECO:0000256" key="5">
    <source>
        <dbReference type="SAM" id="MobiDB-lite"/>
    </source>
</evidence>
<proteinExistence type="predicted"/>
<dbReference type="GO" id="GO:0000329">
    <property type="term" value="C:fungal-type vacuole membrane"/>
    <property type="evidence" value="ECO:0007669"/>
    <property type="project" value="TreeGrafter"/>
</dbReference>
<sequence>MSRTDNPDEAAPTSLVGGDGKTQPLLSSTQECTQYGSIESEGEGPPFKNSDPELGNTGHPRKHIGIWGILFVLLLGVFISQTDQSLVIATYGNISSEFNDLDSGNWLISAYILSQCVAQPLYGRLSDIYGRKICLQASYVFFGLGTAGCGLGRTMGQVIASRAIQGIGGAGMVSMVSIILTDLVPMHEVASYRSYVNVLSTAGRSCGGVLGGLLMQTLGWRWAFLVQLPPTILALFLVQWRLSLPSDAKTQKENYWSKLKRIDFMGAFLLCFSIFVACLILDLGGQKVRWDSPVIMSLAASGSMSVIMFVIWAKRAQEPIFPIKLMTRFDVVCNYLVAVVQMMIQIGLMVSVPLYFQSTAEATPAQAGAYLIPAFLGNTFGGLVAGYWIKSNGRYKIPTVLSPIFSIGCMLLCLFTWNGHTTVWQSLFIFPGGFATGMVFSSAFVGLTAELPEKDIAVASSGFYLCANIGAIAGTSAAGAVYQTTLRSGLQKLLQDTPHKRRLLSRLLENMNYLRELDDKTKSIVMPAYVDSFRQVTVMGLGLNAVSLILAVLSPGVRLKR</sequence>
<dbReference type="Proteomes" id="UP001303373">
    <property type="component" value="Chromosome 7"/>
</dbReference>
<dbReference type="InterPro" id="IPR011701">
    <property type="entry name" value="MFS"/>
</dbReference>
<feature type="transmembrane region" description="Helical" evidence="6">
    <location>
        <begin position="220"/>
        <end position="242"/>
    </location>
</feature>
<dbReference type="Gene3D" id="1.20.1720.10">
    <property type="entry name" value="Multidrug resistance protein D"/>
    <property type="match status" value="1"/>
</dbReference>
<reference evidence="7 8" key="1">
    <citation type="submission" date="2023-11" db="EMBL/GenBank/DDBJ databases">
        <title>An acidophilic fungus is an integral part of prey digestion in a carnivorous sundew plant.</title>
        <authorList>
            <person name="Tsai I.J."/>
        </authorList>
    </citation>
    <scope>NUCLEOTIDE SEQUENCE [LARGE SCALE GENOMIC DNA]</scope>
    <source>
        <strain evidence="7">169a</strain>
    </source>
</reference>
<feature type="transmembrane region" description="Helical" evidence="6">
    <location>
        <begin position="400"/>
        <end position="417"/>
    </location>
</feature>
<dbReference type="InterPro" id="IPR036259">
    <property type="entry name" value="MFS_trans_sf"/>
</dbReference>
<feature type="transmembrane region" description="Helical" evidence="6">
    <location>
        <begin position="334"/>
        <end position="356"/>
    </location>
</feature>
<name>A0AAQ3RD36_9PEZI</name>
<feature type="transmembrane region" description="Helical" evidence="6">
    <location>
        <begin position="461"/>
        <end position="482"/>
    </location>
</feature>
<feature type="transmembrane region" description="Helical" evidence="6">
    <location>
        <begin position="162"/>
        <end position="183"/>
    </location>
</feature>
<evidence type="ECO:0000256" key="4">
    <source>
        <dbReference type="ARBA" id="ARBA00023136"/>
    </source>
</evidence>
<evidence type="ECO:0000313" key="7">
    <source>
        <dbReference type="EMBL" id="WPH02263.1"/>
    </source>
</evidence>